<dbReference type="EMBL" id="FOUP01000028">
    <property type="protein sequence ID" value="SFO88983.1"/>
    <property type="molecule type" value="Genomic_DNA"/>
</dbReference>
<organism evidence="3 4">
    <name type="scientific">Saccharopolyspora antimicrobica</name>
    <dbReference type="NCBI Taxonomy" id="455193"/>
    <lineage>
        <taxon>Bacteria</taxon>
        <taxon>Bacillati</taxon>
        <taxon>Actinomycetota</taxon>
        <taxon>Actinomycetes</taxon>
        <taxon>Pseudonocardiales</taxon>
        <taxon>Pseudonocardiaceae</taxon>
        <taxon>Saccharopolyspora</taxon>
    </lineage>
</organism>
<name>A0A1I5KVJ6_9PSEU</name>
<feature type="domain" description="Polysaccharide pyruvyl transferase" evidence="1">
    <location>
        <begin position="185"/>
        <end position="222"/>
    </location>
</feature>
<dbReference type="RefSeq" id="WP_093160193.1">
    <property type="nucleotide sequence ID" value="NZ_FOUP01000028.1"/>
</dbReference>
<dbReference type="InterPro" id="IPR007345">
    <property type="entry name" value="Polysacch_pyruvyl_Trfase"/>
</dbReference>
<keyword evidence="3" id="KW-0808">Transferase</keyword>
<accession>A0A1I5KVJ6</accession>
<dbReference type="STRING" id="455193.SAMN05421805_12835"/>
<evidence type="ECO:0000259" key="1">
    <source>
        <dbReference type="Pfam" id="PF04230"/>
    </source>
</evidence>
<evidence type="ECO:0000313" key="4">
    <source>
        <dbReference type="Proteomes" id="UP000199398"/>
    </source>
</evidence>
<reference evidence="2 5" key="2">
    <citation type="submission" date="2018-10" db="EMBL/GenBank/DDBJ databases">
        <title>Sequencing the genomes of 1000 actinobacteria strains.</title>
        <authorList>
            <person name="Klenk H.-P."/>
        </authorList>
    </citation>
    <scope>NUCLEOTIDE SEQUENCE [LARGE SCALE GENOMIC DNA]</scope>
    <source>
        <strain evidence="2 5">DSM 45119</strain>
    </source>
</reference>
<gene>
    <name evidence="2" type="ORF">ATL45_7559</name>
    <name evidence="3" type="ORF">SAMN05421805_12835</name>
</gene>
<evidence type="ECO:0000313" key="5">
    <source>
        <dbReference type="Proteomes" id="UP000270697"/>
    </source>
</evidence>
<dbReference type="EMBL" id="RBXX01000002">
    <property type="protein sequence ID" value="RKT89112.1"/>
    <property type="molecule type" value="Genomic_DNA"/>
</dbReference>
<dbReference type="Proteomes" id="UP000270697">
    <property type="component" value="Unassembled WGS sequence"/>
</dbReference>
<dbReference type="AlphaFoldDB" id="A0A1I5KVJ6"/>
<sequence>MRVLITGWPSFLHGEATAGDVLSMQHLAAELTARDIRNETAWSPRFVPGTLGLDDARPADYTHLVFVCGPAHGWQVSGLHSRFPDCTRVAIGVSVLDGADPAVTGFHRVLPRDGDGEPAVDLSAPADAREVPVVGVVLAPGQPEYGDSRRHEEVHAELRSWLNELDGAVLELDTRLTGDDWRLCSTVDEFIALVDRVDVMVTTRLHGLVLALSRGKPVLAVDPVRGGGKVSAQADAWQWPALLQPYQLLGDDSRSLLDRWWVWCLRAAGKSAARQSSTTSSPLLAAGVDALLAERERV</sequence>
<evidence type="ECO:0000313" key="2">
    <source>
        <dbReference type="EMBL" id="RKT89112.1"/>
    </source>
</evidence>
<evidence type="ECO:0000313" key="3">
    <source>
        <dbReference type="EMBL" id="SFO88983.1"/>
    </source>
</evidence>
<reference evidence="3 4" key="1">
    <citation type="submission" date="2016-10" db="EMBL/GenBank/DDBJ databases">
        <authorList>
            <person name="de Groot N.N."/>
        </authorList>
    </citation>
    <scope>NUCLEOTIDE SEQUENCE [LARGE SCALE GENOMIC DNA]</scope>
    <source>
        <strain evidence="3 4">CPCC 201259</strain>
    </source>
</reference>
<dbReference type="GO" id="GO:0016740">
    <property type="term" value="F:transferase activity"/>
    <property type="evidence" value="ECO:0007669"/>
    <property type="project" value="UniProtKB-KW"/>
</dbReference>
<dbReference type="Pfam" id="PF04230">
    <property type="entry name" value="PS_pyruv_trans"/>
    <property type="match status" value="1"/>
</dbReference>
<proteinExistence type="predicted"/>
<keyword evidence="5" id="KW-1185">Reference proteome</keyword>
<dbReference type="OrthoDB" id="1491277at2"/>
<protein>
    <submittedName>
        <fullName evidence="3">Polysaccharide pyruvyl transferase</fullName>
    </submittedName>
</protein>
<dbReference type="Proteomes" id="UP000199398">
    <property type="component" value="Unassembled WGS sequence"/>
</dbReference>